<reference evidence="3" key="1">
    <citation type="submission" date="2020-12" db="EMBL/GenBank/DDBJ databases">
        <title>Antrihabitans popcorni sp. nov. and Antrihabitans auranticaus sp. nov., isolated from a larva cave.</title>
        <authorList>
            <person name="Lee S.D."/>
            <person name="Kim I.S."/>
        </authorList>
    </citation>
    <scope>NUCLEOTIDE SEQUENCE</scope>
    <source>
        <strain evidence="3">YC3-6</strain>
    </source>
</reference>
<keyword evidence="2" id="KW-1133">Transmembrane helix</keyword>
<dbReference type="Proteomes" id="UP000655868">
    <property type="component" value="Unassembled WGS sequence"/>
</dbReference>
<keyword evidence="4" id="KW-1185">Reference proteome</keyword>
<proteinExistence type="predicted"/>
<keyword evidence="2" id="KW-0472">Membrane</keyword>
<dbReference type="RefSeq" id="WP_199706756.1">
    <property type="nucleotide sequence ID" value="NZ_JAEMNV010000008.1"/>
</dbReference>
<evidence type="ECO:0000313" key="3">
    <source>
        <dbReference type="EMBL" id="MBJ8341662.1"/>
    </source>
</evidence>
<feature type="compositionally biased region" description="Acidic residues" evidence="1">
    <location>
        <begin position="207"/>
        <end position="218"/>
    </location>
</feature>
<dbReference type="InterPro" id="IPR019051">
    <property type="entry name" value="Trp_biosyn_TM_oprn/chp"/>
</dbReference>
<organism evidence="3 4">
    <name type="scientific">Antrihabitans stalagmiti</name>
    <dbReference type="NCBI Taxonomy" id="2799499"/>
    <lineage>
        <taxon>Bacteria</taxon>
        <taxon>Bacillati</taxon>
        <taxon>Actinomycetota</taxon>
        <taxon>Actinomycetes</taxon>
        <taxon>Mycobacteriales</taxon>
        <taxon>Nocardiaceae</taxon>
        <taxon>Antrihabitans</taxon>
    </lineage>
</organism>
<gene>
    <name evidence="3" type="ORF">JGU71_22515</name>
</gene>
<evidence type="ECO:0000256" key="2">
    <source>
        <dbReference type="SAM" id="Phobius"/>
    </source>
</evidence>
<feature type="region of interest" description="Disordered" evidence="1">
    <location>
        <begin position="195"/>
        <end position="218"/>
    </location>
</feature>
<feature type="transmembrane region" description="Helical" evidence="2">
    <location>
        <begin position="83"/>
        <end position="104"/>
    </location>
</feature>
<name>A0A934NUX8_9NOCA</name>
<dbReference type="InterPro" id="IPR011746">
    <property type="entry name" value="Trp_synth-assoc_CHP"/>
</dbReference>
<dbReference type="NCBIfam" id="TIGR02234">
    <property type="entry name" value="trp_oprn_chp"/>
    <property type="match status" value="1"/>
</dbReference>
<dbReference type="AlphaFoldDB" id="A0A934NUX8"/>
<feature type="transmembrane region" description="Helical" evidence="2">
    <location>
        <begin position="132"/>
        <end position="152"/>
    </location>
</feature>
<evidence type="ECO:0000313" key="4">
    <source>
        <dbReference type="Proteomes" id="UP000655868"/>
    </source>
</evidence>
<protein>
    <submittedName>
        <fullName evidence="3">TIGR02234 family membrane protein</fullName>
    </submittedName>
</protein>
<keyword evidence="2" id="KW-0812">Transmembrane</keyword>
<evidence type="ECO:0000256" key="1">
    <source>
        <dbReference type="SAM" id="MobiDB-lite"/>
    </source>
</evidence>
<dbReference type="EMBL" id="JAEMNV010000008">
    <property type="protein sequence ID" value="MBJ8341662.1"/>
    <property type="molecule type" value="Genomic_DNA"/>
</dbReference>
<comment type="caution">
    <text evidence="3">The sequence shown here is derived from an EMBL/GenBank/DDBJ whole genome shotgun (WGS) entry which is preliminary data.</text>
</comment>
<accession>A0A934NUX8</accession>
<feature type="transmembrane region" description="Helical" evidence="2">
    <location>
        <begin position="54"/>
        <end position="76"/>
    </location>
</feature>
<dbReference type="Pfam" id="PF09534">
    <property type="entry name" value="Trp_oprn_chp"/>
    <property type="match status" value="1"/>
</dbReference>
<sequence length="218" mass="22325">MTEQSPARRYPLAAVAALAVAALCLWASSRLTWVRVESSDGLGEDRVDAILGGTWAATLTPFALVFVAAIAAVFAVRGWVLKVFAVLIVAVGVAAAVPAVALLAGSATNDRAGRLAELPGRAEVTGVQTHPAAALLALLGGVVSVVAGLLLLRRNSAQRGLSAKYDRRGSNAGELAKVSVAKAAETGDAETSQRVLWDALDAGTDPTADDGDDDGTRR</sequence>